<keyword evidence="6 15" id="KW-0808">Transferase</keyword>
<dbReference type="Gene3D" id="3.30.565.10">
    <property type="entry name" value="Histidine kinase-like ATPase, C-terminal domain"/>
    <property type="match status" value="1"/>
</dbReference>
<dbReference type="Pfam" id="PF02518">
    <property type="entry name" value="HATPase_c"/>
    <property type="match status" value="1"/>
</dbReference>
<organism evidence="15 16">
    <name type="scientific">Caloramator australicus RC3</name>
    <dbReference type="NCBI Taxonomy" id="857293"/>
    <lineage>
        <taxon>Bacteria</taxon>
        <taxon>Bacillati</taxon>
        <taxon>Bacillota</taxon>
        <taxon>Clostridia</taxon>
        <taxon>Eubacteriales</taxon>
        <taxon>Clostridiaceae</taxon>
        <taxon>Caloramator</taxon>
    </lineage>
</organism>
<evidence type="ECO:0000256" key="4">
    <source>
        <dbReference type="ARBA" id="ARBA00022500"/>
    </source>
</evidence>
<dbReference type="CDD" id="cd00088">
    <property type="entry name" value="HPT"/>
    <property type="match status" value="1"/>
</dbReference>
<dbReference type="InterPro" id="IPR036061">
    <property type="entry name" value="CheW-like_dom_sf"/>
</dbReference>
<dbReference type="SMART" id="SM01231">
    <property type="entry name" value="H-kinase_dim"/>
    <property type="match status" value="1"/>
</dbReference>
<dbReference type="OrthoDB" id="9803176at2"/>
<dbReference type="Gene3D" id="1.20.120.160">
    <property type="entry name" value="HPT domain"/>
    <property type="match status" value="1"/>
</dbReference>
<dbReference type="Pfam" id="PF07194">
    <property type="entry name" value="P2"/>
    <property type="match status" value="1"/>
</dbReference>
<dbReference type="SUPFAM" id="SSF55874">
    <property type="entry name" value="ATPase domain of HSP90 chaperone/DNA topoisomerase II/histidine kinase"/>
    <property type="match status" value="1"/>
</dbReference>
<dbReference type="Gene3D" id="3.30.70.1110">
    <property type="entry name" value="Histidine kinase CheA-like, P2 response regulator-binding domain"/>
    <property type="match status" value="1"/>
</dbReference>
<dbReference type="SUPFAM" id="SSF50341">
    <property type="entry name" value="CheW-like"/>
    <property type="match status" value="1"/>
</dbReference>
<keyword evidence="10" id="KW-0902">Two-component regulatory system</keyword>
<evidence type="ECO:0000313" key="15">
    <source>
        <dbReference type="EMBL" id="CCJ33777.1"/>
    </source>
</evidence>
<evidence type="ECO:0000259" key="13">
    <source>
        <dbReference type="PROSITE" id="PS50851"/>
    </source>
</evidence>
<dbReference type="InterPro" id="IPR035891">
    <property type="entry name" value="CheY-binding_CheA"/>
</dbReference>
<keyword evidence="4" id="KW-0145">Chemotaxis</keyword>
<dbReference type="SUPFAM" id="SSF47384">
    <property type="entry name" value="Homodimeric domain of signal transducing histidine kinase"/>
    <property type="match status" value="1"/>
</dbReference>
<dbReference type="eggNOG" id="COG0643">
    <property type="taxonomic scope" value="Bacteria"/>
</dbReference>
<dbReference type="InterPro" id="IPR008207">
    <property type="entry name" value="Sig_transdc_His_kin_Hpt_dom"/>
</dbReference>
<comment type="caution">
    <text evidence="15">The sequence shown here is derived from an EMBL/GenBank/DDBJ whole genome shotgun (WGS) entry which is preliminary data.</text>
</comment>
<keyword evidence="16" id="KW-1185">Reference proteome</keyword>
<dbReference type="InterPro" id="IPR037006">
    <property type="entry name" value="CheA-like_homodim_sf"/>
</dbReference>
<dbReference type="InterPro" id="IPR037052">
    <property type="entry name" value="CheA-like_P2_sf"/>
</dbReference>
<protein>
    <recommendedName>
        <fullName evidence="3">Chemotaxis protein CheA</fullName>
        <ecNumber evidence="2">2.7.13.3</ecNumber>
    </recommendedName>
</protein>
<dbReference type="GO" id="GO:0000155">
    <property type="term" value="F:phosphorelay sensor kinase activity"/>
    <property type="evidence" value="ECO:0007669"/>
    <property type="project" value="InterPro"/>
</dbReference>
<keyword evidence="7" id="KW-0547">Nucleotide-binding</keyword>
<evidence type="ECO:0000256" key="10">
    <source>
        <dbReference type="ARBA" id="ARBA00023012"/>
    </source>
</evidence>
<evidence type="ECO:0000256" key="5">
    <source>
        <dbReference type="ARBA" id="ARBA00022553"/>
    </source>
</evidence>
<dbReference type="CDD" id="cd16916">
    <property type="entry name" value="HATPase_CheA-like"/>
    <property type="match status" value="1"/>
</dbReference>
<evidence type="ECO:0000256" key="8">
    <source>
        <dbReference type="ARBA" id="ARBA00022777"/>
    </source>
</evidence>
<proteinExistence type="predicted"/>
<dbReference type="InterPro" id="IPR003594">
    <property type="entry name" value="HATPase_dom"/>
</dbReference>
<feature type="domain" description="HPt" evidence="14">
    <location>
        <begin position="1"/>
        <end position="103"/>
    </location>
</feature>
<dbReference type="InterPro" id="IPR036641">
    <property type="entry name" value="HPT_dom_sf"/>
</dbReference>
<dbReference type="Gene3D" id="1.10.287.560">
    <property type="entry name" value="Histidine kinase CheA-like, homodimeric domain"/>
    <property type="match status" value="1"/>
</dbReference>
<dbReference type="InterPro" id="IPR002545">
    <property type="entry name" value="CheW-lke_dom"/>
</dbReference>
<dbReference type="Gene3D" id="2.30.30.40">
    <property type="entry name" value="SH3 Domains"/>
    <property type="match status" value="1"/>
</dbReference>
<keyword evidence="5 11" id="KW-0597">Phosphoprotein</keyword>
<dbReference type="Pfam" id="PF02895">
    <property type="entry name" value="H-kinase_dim"/>
    <property type="match status" value="1"/>
</dbReference>
<reference evidence="15 16" key="1">
    <citation type="journal article" date="2011" name="J. Bacteriol.">
        <title>Draft genome sequence of Caloramator australicus strain RC3T, a thermoanaerobe from the Great Artesian Basin of Australia.</title>
        <authorList>
            <person name="Ogg C.D."/>
            <person name="Patel B.K.C."/>
        </authorList>
    </citation>
    <scope>NUCLEOTIDE SEQUENCE [LARGE SCALE GENOMIC DNA]</scope>
    <source>
        <strain evidence="15 16">RC3</strain>
    </source>
</reference>
<dbReference type="SUPFAM" id="SSF47226">
    <property type="entry name" value="Histidine-containing phosphotransfer domain, HPT domain"/>
    <property type="match status" value="1"/>
</dbReference>
<sequence>MDMSQYLDIFLEESEENIQRLNEGLLSLEKNPDDKEIINSIFRAAHTLKGMAASMAFERVADLTHKMENVLDKIRNDQLNVNSDIITLLFKCVDKLQEMIENIREKGTEDAEVEEIIEALKNIEKGKAASITEKKVELEIEFNEYDKDIIKSALEKNYNVLKINVTIYKDSILKSARAFLVYKTLEELGEIIKSVPSIEDLEQENFENQFYLILITQKSEKDIKSKIEGISEVEKVEVERVKIKKDDRKEETVEKVEENKQKDVVNTSEVKEEDKNTKKVSQSVRVDLERLDKFMNLVGELVIHRTRLEQISRDFKSQELHETLEQVGRITTDLQDLVMKVRMLPIEKVFNRFPRMVRDLAQELGKEIEFVMKGEDTELDRTVIDEIGEPLVHLLRNAIDHGIETPEERIKQGKSSKGTVKLVAYQEGNKAVIKVEDDGRGLDVNKIKKKANQLGINTDGMSEQDIRNLIFLQGFSTSEKVTDISGRGVGMDVVKTKITSLGGSIEVQSEVGKGTAFIIRLPLTLSIIQALLVKVSEETFAISLGFIDRVIKINLSEIKISNNKEVIIYRNNVIPLIRLSEKLNLMEVELEEKFCVIVKVGEKTVGLLVDSLLGQQEIVIKPLGKLLQKQKEYVGATILGDGLVTLILDVAALV</sequence>
<dbReference type="AlphaFoldDB" id="I7J5I2"/>
<dbReference type="EMBL" id="CAKP01000093">
    <property type="protein sequence ID" value="CCJ33777.1"/>
    <property type="molecule type" value="Genomic_DNA"/>
</dbReference>
<evidence type="ECO:0000256" key="2">
    <source>
        <dbReference type="ARBA" id="ARBA00012438"/>
    </source>
</evidence>
<dbReference type="InterPro" id="IPR036890">
    <property type="entry name" value="HATPase_C_sf"/>
</dbReference>
<evidence type="ECO:0000256" key="11">
    <source>
        <dbReference type="PROSITE-ProRule" id="PRU00110"/>
    </source>
</evidence>
<dbReference type="CDD" id="cd00731">
    <property type="entry name" value="CheA_reg"/>
    <property type="match status" value="1"/>
</dbReference>
<evidence type="ECO:0000256" key="9">
    <source>
        <dbReference type="ARBA" id="ARBA00022840"/>
    </source>
</evidence>
<feature type="domain" description="CheW-like" evidence="13">
    <location>
        <begin position="527"/>
        <end position="654"/>
    </location>
</feature>
<dbReference type="SMART" id="SM00387">
    <property type="entry name" value="HATPase_c"/>
    <property type="match status" value="1"/>
</dbReference>
<keyword evidence="8 15" id="KW-0418">Kinase</keyword>
<dbReference type="RefSeq" id="WP_008909036.1">
    <property type="nucleotide sequence ID" value="NZ_CAKP01000093.1"/>
</dbReference>
<dbReference type="SUPFAM" id="SSF55052">
    <property type="entry name" value="CheY-binding domain of CheA"/>
    <property type="match status" value="1"/>
</dbReference>
<evidence type="ECO:0000259" key="12">
    <source>
        <dbReference type="PROSITE" id="PS50109"/>
    </source>
</evidence>
<keyword evidence="9" id="KW-0067">ATP-binding</keyword>
<dbReference type="PANTHER" id="PTHR43395">
    <property type="entry name" value="SENSOR HISTIDINE KINASE CHEA"/>
    <property type="match status" value="1"/>
</dbReference>
<dbReference type="InterPro" id="IPR051315">
    <property type="entry name" value="Bact_Chemotaxis_CheA"/>
</dbReference>
<dbReference type="Proteomes" id="UP000007652">
    <property type="component" value="Unassembled WGS sequence"/>
</dbReference>
<dbReference type="STRING" id="857293.CAAU_1693"/>
<feature type="domain" description="Histidine kinase" evidence="12">
    <location>
        <begin position="279"/>
        <end position="525"/>
    </location>
</feature>
<dbReference type="Pfam" id="PF01584">
    <property type="entry name" value="CheW"/>
    <property type="match status" value="1"/>
</dbReference>
<dbReference type="GO" id="GO:0005524">
    <property type="term" value="F:ATP binding"/>
    <property type="evidence" value="ECO:0007669"/>
    <property type="project" value="UniProtKB-KW"/>
</dbReference>
<dbReference type="PROSITE" id="PS50851">
    <property type="entry name" value="CHEW"/>
    <property type="match status" value="1"/>
</dbReference>
<dbReference type="InterPro" id="IPR004105">
    <property type="entry name" value="CheA-like_dim"/>
</dbReference>
<evidence type="ECO:0000313" key="16">
    <source>
        <dbReference type="Proteomes" id="UP000007652"/>
    </source>
</evidence>
<dbReference type="SMART" id="SM00073">
    <property type="entry name" value="HPT"/>
    <property type="match status" value="1"/>
</dbReference>
<evidence type="ECO:0000259" key="14">
    <source>
        <dbReference type="PROSITE" id="PS50894"/>
    </source>
</evidence>
<dbReference type="InterPro" id="IPR036097">
    <property type="entry name" value="HisK_dim/P_sf"/>
</dbReference>
<dbReference type="FunFam" id="3.30.565.10:FF:000016">
    <property type="entry name" value="Chemotaxis protein CheA, putative"/>
    <property type="match status" value="1"/>
</dbReference>
<evidence type="ECO:0000256" key="7">
    <source>
        <dbReference type="ARBA" id="ARBA00022741"/>
    </source>
</evidence>
<evidence type="ECO:0000256" key="6">
    <source>
        <dbReference type="ARBA" id="ARBA00022679"/>
    </source>
</evidence>
<dbReference type="GO" id="GO:0005737">
    <property type="term" value="C:cytoplasm"/>
    <property type="evidence" value="ECO:0007669"/>
    <property type="project" value="InterPro"/>
</dbReference>
<dbReference type="PRINTS" id="PR00344">
    <property type="entry name" value="BCTRLSENSOR"/>
</dbReference>
<name>I7J5I2_9CLOT</name>
<dbReference type="GO" id="GO:0006935">
    <property type="term" value="P:chemotaxis"/>
    <property type="evidence" value="ECO:0007669"/>
    <property type="project" value="UniProtKB-KW"/>
</dbReference>
<dbReference type="SMART" id="SM00260">
    <property type="entry name" value="CheW"/>
    <property type="match status" value="1"/>
</dbReference>
<comment type="catalytic activity">
    <reaction evidence="1">
        <text>ATP + protein L-histidine = ADP + protein N-phospho-L-histidine.</text>
        <dbReference type="EC" id="2.7.13.3"/>
    </reaction>
</comment>
<dbReference type="InterPro" id="IPR004358">
    <property type="entry name" value="Sig_transdc_His_kin-like_C"/>
</dbReference>
<dbReference type="InterPro" id="IPR010808">
    <property type="entry name" value="CheA_P2-bd"/>
</dbReference>
<accession>I7J5I2</accession>
<evidence type="ECO:0000256" key="3">
    <source>
        <dbReference type="ARBA" id="ARBA00021495"/>
    </source>
</evidence>
<dbReference type="PANTHER" id="PTHR43395:SF1">
    <property type="entry name" value="CHEMOTAXIS PROTEIN CHEA"/>
    <property type="match status" value="1"/>
</dbReference>
<dbReference type="PROSITE" id="PS50109">
    <property type="entry name" value="HIS_KIN"/>
    <property type="match status" value="1"/>
</dbReference>
<evidence type="ECO:0000256" key="1">
    <source>
        <dbReference type="ARBA" id="ARBA00000085"/>
    </source>
</evidence>
<feature type="modified residue" description="Phosphohistidine" evidence="11">
    <location>
        <position position="46"/>
    </location>
</feature>
<dbReference type="InterPro" id="IPR005467">
    <property type="entry name" value="His_kinase_dom"/>
</dbReference>
<gene>
    <name evidence="15" type="ORF">CAAU_1693</name>
</gene>
<dbReference type="PROSITE" id="PS50894">
    <property type="entry name" value="HPT"/>
    <property type="match status" value="1"/>
</dbReference>
<dbReference type="Pfam" id="PF01627">
    <property type="entry name" value="Hpt"/>
    <property type="match status" value="1"/>
</dbReference>
<dbReference type="EC" id="2.7.13.3" evidence="2"/>